<dbReference type="RefSeq" id="WP_172689603.1">
    <property type="nucleotide sequence ID" value="NZ_KY126370.1"/>
</dbReference>
<organism evidence="1">
    <name type="scientific">Enterobacter cloacae subsp. cloacae</name>
    <dbReference type="NCBI Taxonomy" id="336306"/>
    <lineage>
        <taxon>Bacteria</taxon>
        <taxon>Pseudomonadati</taxon>
        <taxon>Pseudomonadota</taxon>
        <taxon>Gammaproteobacteria</taxon>
        <taxon>Enterobacterales</taxon>
        <taxon>Enterobacteriaceae</taxon>
        <taxon>Enterobacter</taxon>
        <taxon>Enterobacter cloacae complex</taxon>
    </lineage>
</organism>
<gene>
    <name evidence="1" type="ORF">MN022</name>
</gene>
<reference evidence="1" key="1">
    <citation type="submission" date="2016-11" db="EMBL/GenBank/DDBJ databases">
        <title>Evolution of class 1 integrons: mobilization and dispersal via food-borne bacteria.</title>
        <authorList>
            <person name="Ghaly T.M."/>
            <person name="Chow L."/>
            <person name="Asher A.J."/>
            <person name="Waldron L.S."/>
            <person name="Gillings M.R."/>
        </authorList>
    </citation>
    <scope>NUCLEOTIDE SEQUENCE</scope>
    <source>
        <strain evidence="1">MN201516</strain>
        <plasmid evidence="1">pOP-I</plasmid>
    </source>
</reference>
<sequence length="111" mass="13045">MNTWLVGFQTQIANIETFVHVLIEAENLEMAEAGAMHMGRTWWPVLKGEDSDHCWTYQEGIVWFCSIVLLDDVEKSVLIGLRFLDTWSITGTKERLDAIDHYDNYWEEYTR</sequence>
<geneLocation type="plasmid" evidence="1">
    <name>pOP-I</name>
</geneLocation>
<dbReference type="AlphaFoldDB" id="A0A217EVX4"/>
<name>A0A217EVX4_ENTCL</name>
<keyword evidence="1" id="KW-0614">Plasmid</keyword>
<proteinExistence type="predicted"/>
<dbReference type="EMBL" id="KY126370">
    <property type="protein sequence ID" value="ARB02492.1"/>
    <property type="molecule type" value="Genomic_DNA"/>
</dbReference>
<evidence type="ECO:0000313" key="1">
    <source>
        <dbReference type="EMBL" id="ARB02492.1"/>
    </source>
</evidence>
<accession>A0A217EVX4</accession>
<protein>
    <submittedName>
        <fullName evidence="1">Uncharacterized protein</fullName>
    </submittedName>
</protein>